<keyword evidence="1" id="KW-0472">Membrane</keyword>
<dbReference type="EMBL" id="WHNW01000002">
    <property type="protein sequence ID" value="MPV85589.1"/>
    <property type="molecule type" value="Genomic_DNA"/>
</dbReference>
<dbReference type="RefSeq" id="WP_152808990.1">
    <property type="nucleotide sequence ID" value="NZ_WHNW01000002.1"/>
</dbReference>
<gene>
    <name evidence="3" type="ORF">GCU85_02415</name>
</gene>
<keyword evidence="1" id="KW-1133">Transmembrane helix</keyword>
<accession>A0A6N7EVY7</accession>
<dbReference type="AlphaFoldDB" id="A0A6N7EVY7"/>
<comment type="caution">
    <text evidence="3">The sequence shown here is derived from an EMBL/GenBank/DDBJ whole genome shotgun (WGS) entry which is preliminary data.</text>
</comment>
<feature type="chain" id="PRO_5026798505" evidence="2">
    <location>
        <begin position="24"/>
        <end position="323"/>
    </location>
</feature>
<dbReference type="InParanoid" id="A0A6N7EVY7"/>
<dbReference type="Proteomes" id="UP000471298">
    <property type="component" value="Unassembled WGS sequence"/>
</dbReference>
<sequence>MKKIAVVLFYLLASFSLLPSAKAAFYAVKTALTNPTTAAQNSVLITIDDSALPLTVSTATRITLSGSGATVFLDGLALTTAGQLFGFVNASLVLENPPATATSQLVRIDPVTAIATPIGSPIAAASINGAAFDRSGRLYAINVVDQNLMELDPATGAVLSSLPLPASLTPTDMRDSDLAFDLNNNAYIAERSVGIYPLDVATGTLGAVVPGLIDAYNGLAFLNGNVGVYLEETAADEIGVFCGINDPILLGPKLNLSAPPVSTLVGNAGPMDLAGMPTSVFGLCSPPRIANVPSSNMATLLMLFLSSALVGLFVLTIRRRQLI</sequence>
<evidence type="ECO:0000256" key="2">
    <source>
        <dbReference type="SAM" id="SignalP"/>
    </source>
</evidence>
<evidence type="ECO:0000313" key="4">
    <source>
        <dbReference type="Proteomes" id="UP000471298"/>
    </source>
</evidence>
<keyword evidence="4" id="KW-1185">Reference proteome</keyword>
<dbReference type="SUPFAM" id="SSF63829">
    <property type="entry name" value="Calcium-dependent phosphotriesterase"/>
    <property type="match status" value="1"/>
</dbReference>
<keyword evidence="1" id="KW-0812">Transmembrane</keyword>
<feature type="transmembrane region" description="Helical" evidence="1">
    <location>
        <begin position="297"/>
        <end position="317"/>
    </location>
</feature>
<proteinExistence type="predicted"/>
<protein>
    <submittedName>
        <fullName evidence="3">Uncharacterized protein</fullName>
    </submittedName>
</protein>
<evidence type="ECO:0000313" key="3">
    <source>
        <dbReference type="EMBL" id="MPV85589.1"/>
    </source>
</evidence>
<reference evidence="3 4" key="1">
    <citation type="submission" date="2019-10" db="EMBL/GenBank/DDBJ databases">
        <title>Cardiobacteriales fam. a chemoheterotrophic member of the order Cardiobacteriales, and proposal of Cardiobacteriales fam. nov.</title>
        <authorList>
            <person name="Wang C."/>
        </authorList>
    </citation>
    <scope>NUCLEOTIDE SEQUENCE [LARGE SCALE GENOMIC DNA]</scope>
    <source>
        <strain evidence="3 4">ML27</strain>
    </source>
</reference>
<dbReference type="InterPro" id="IPR011042">
    <property type="entry name" value="6-blade_b-propeller_TolB-like"/>
</dbReference>
<evidence type="ECO:0000256" key="1">
    <source>
        <dbReference type="SAM" id="Phobius"/>
    </source>
</evidence>
<feature type="signal peptide" evidence="2">
    <location>
        <begin position="1"/>
        <end position="23"/>
    </location>
</feature>
<dbReference type="Gene3D" id="2.120.10.30">
    <property type="entry name" value="TolB, C-terminal domain"/>
    <property type="match status" value="1"/>
</dbReference>
<name>A0A6N7EVY7_9GAMM</name>
<organism evidence="3 4">
    <name type="scientific">Ostreibacterium oceani</name>
    <dbReference type="NCBI Taxonomy" id="2654998"/>
    <lineage>
        <taxon>Bacteria</taxon>
        <taxon>Pseudomonadati</taxon>
        <taxon>Pseudomonadota</taxon>
        <taxon>Gammaproteobacteria</taxon>
        <taxon>Cardiobacteriales</taxon>
        <taxon>Ostreibacteriaceae</taxon>
        <taxon>Ostreibacterium</taxon>
    </lineage>
</organism>
<keyword evidence="2" id="KW-0732">Signal</keyword>